<dbReference type="GO" id="GO:0005886">
    <property type="term" value="C:plasma membrane"/>
    <property type="evidence" value="ECO:0007669"/>
    <property type="project" value="UniProtKB-SubCell"/>
</dbReference>
<feature type="domain" description="Phosphatidylglycerol lysyltransferase C-terminal" evidence="6">
    <location>
        <begin position="17"/>
        <end position="313"/>
    </location>
</feature>
<evidence type="ECO:0000313" key="7">
    <source>
        <dbReference type="EMBL" id="QNP68948.1"/>
    </source>
</evidence>
<gene>
    <name evidence="7" type="ORF">IAG44_05450</name>
</gene>
<dbReference type="SUPFAM" id="SSF55729">
    <property type="entry name" value="Acyl-CoA N-acyltransferases (Nat)"/>
    <property type="match status" value="1"/>
</dbReference>
<evidence type="ECO:0000313" key="8">
    <source>
        <dbReference type="Proteomes" id="UP000516052"/>
    </source>
</evidence>
<evidence type="ECO:0000256" key="1">
    <source>
        <dbReference type="ARBA" id="ARBA00004651"/>
    </source>
</evidence>
<evidence type="ECO:0000256" key="2">
    <source>
        <dbReference type="ARBA" id="ARBA00022475"/>
    </source>
</evidence>
<dbReference type="AlphaFoldDB" id="A0A7H0I832"/>
<dbReference type="InterPro" id="IPR016181">
    <property type="entry name" value="Acyl_CoA_acyltransferase"/>
</dbReference>
<evidence type="ECO:0000259" key="6">
    <source>
        <dbReference type="Pfam" id="PF09924"/>
    </source>
</evidence>
<dbReference type="EMBL" id="CP060828">
    <property type="protein sequence ID" value="QNP68948.1"/>
    <property type="molecule type" value="Genomic_DNA"/>
</dbReference>
<name>A0A7H0I832_9ACTN</name>
<keyword evidence="4" id="KW-1133">Transmembrane helix</keyword>
<protein>
    <submittedName>
        <fullName evidence="7">DUF2156 domain-containing protein</fullName>
    </submittedName>
</protein>
<dbReference type="PANTHER" id="PTHR34697">
    <property type="entry name" value="PHOSPHATIDYLGLYCEROL LYSYLTRANSFERASE"/>
    <property type="match status" value="1"/>
</dbReference>
<evidence type="ECO:0000256" key="5">
    <source>
        <dbReference type="ARBA" id="ARBA00023136"/>
    </source>
</evidence>
<dbReference type="PANTHER" id="PTHR34697:SF2">
    <property type="entry name" value="PHOSPHATIDYLGLYCEROL LYSYLTRANSFERASE"/>
    <property type="match status" value="1"/>
</dbReference>
<organism evidence="7 8">
    <name type="scientific">Streptomyces roseirectus</name>
    <dbReference type="NCBI Taxonomy" id="2768066"/>
    <lineage>
        <taxon>Bacteria</taxon>
        <taxon>Bacillati</taxon>
        <taxon>Actinomycetota</taxon>
        <taxon>Actinomycetes</taxon>
        <taxon>Kitasatosporales</taxon>
        <taxon>Streptomycetaceae</taxon>
        <taxon>Streptomyces</taxon>
    </lineage>
</organism>
<comment type="subcellular location">
    <subcellularLocation>
        <location evidence="1">Cell membrane</location>
        <topology evidence="1">Multi-pass membrane protein</topology>
    </subcellularLocation>
</comment>
<accession>A0A7H0I832</accession>
<dbReference type="KEGG" id="sroi:IAG44_05450"/>
<keyword evidence="2" id="KW-1003">Cell membrane</keyword>
<evidence type="ECO:0000256" key="4">
    <source>
        <dbReference type="ARBA" id="ARBA00022989"/>
    </source>
</evidence>
<keyword evidence="3" id="KW-0812">Transmembrane</keyword>
<proteinExistence type="predicted"/>
<reference evidence="7 8" key="1">
    <citation type="submission" date="2020-08" db="EMBL/GenBank/DDBJ databases">
        <title>A novel species.</title>
        <authorList>
            <person name="Gao J."/>
        </authorList>
    </citation>
    <scope>NUCLEOTIDE SEQUENCE [LARGE SCALE GENOMIC DNA]</scope>
    <source>
        <strain evidence="7 8">CRXT-G-22</strain>
    </source>
</reference>
<keyword evidence="8" id="KW-1185">Reference proteome</keyword>
<evidence type="ECO:0000256" key="3">
    <source>
        <dbReference type="ARBA" id="ARBA00022692"/>
    </source>
</evidence>
<keyword evidence="5" id="KW-0472">Membrane</keyword>
<dbReference type="InterPro" id="IPR051211">
    <property type="entry name" value="PG_lysyltransferase"/>
</dbReference>
<dbReference type="GO" id="GO:0055091">
    <property type="term" value="P:phospholipid homeostasis"/>
    <property type="evidence" value="ECO:0007669"/>
    <property type="project" value="TreeGrafter"/>
</dbReference>
<dbReference type="GO" id="GO:0016755">
    <property type="term" value="F:aminoacyltransferase activity"/>
    <property type="evidence" value="ECO:0007669"/>
    <property type="project" value="TreeGrafter"/>
</dbReference>
<dbReference type="RefSeq" id="WP_187745987.1">
    <property type="nucleotide sequence ID" value="NZ_CP060828.1"/>
</dbReference>
<dbReference type="InterPro" id="IPR024320">
    <property type="entry name" value="LPG_synthase_C"/>
</dbReference>
<dbReference type="Proteomes" id="UP000516052">
    <property type="component" value="Chromosome"/>
</dbReference>
<sequence length="332" mass="36630">MSTTEDSVAFDSVARSLRKHADNPSAFLALNTGTEYFSRPGTEGFVAYRTAGRYLVQFGGAFGPEEEQEDVLRAFLEFARGARKRVCAIQLQRTDAELYARCGFTVNQVGSSFSLRLPEFTLKGTRFMKLRNKISRAGRSGLRVEEVAYADVAGEIAALDRRWLRGKGRHVKEIEFLVGQCGGPAQGERRLFVGRVEGAVVAYISYSPAYGARPGWLHDLSRRDSAVPPGVMEAVNAHAIGVFRAEGVEWLHFGFTPFTGLDPAVEVGGASAVTARFMRFLAGHGEKVYPAASQLAYKEKWGPQLVLPEYLAFHGRARFGAIWQILRVTRSI</sequence>
<dbReference type="Pfam" id="PF09924">
    <property type="entry name" value="LPG_synthase_C"/>
    <property type="match status" value="1"/>
</dbReference>